<name>A0ACC8XHU4_9FIRM</name>
<comment type="caution">
    <text evidence="1">The sequence shown here is derived from an EMBL/GenBank/DDBJ whole genome shotgun (WGS) entry which is preliminary data.</text>
</comment>
<dbReference type="Proteomes" id="UP000188637">
    <property type="component" value="Unassembled WGS sequence"/>
</dbReference>
<reference evidence="1" key="1">
    <citation type="submission" date="2016-08" db="EMBL/GenBank/DDBJ databases">
        <authorList>
            <person name="Ngugi D.K."/>
            <person name="Miyake S."/>
            <person name="Stingl U."/>
        </authorList>
    </citation>
    <scope>NUCLEOTIDE SEQUENCE</scope>
    <source>
        <strain evidence="1">SCG-D08WGA-EpuloA1</strain>
    </source>
</reference>
<protein>
    <submittedName>
        <fullName evidence="1">Carbon storage regulator</fullName>
    </submittedName>
</protein>
<evidence type="ECO:0000313" key="1">
    <source>
        <dbReference type="EMBL" id="ONI43725.1"/>
    </source>
</evidence>
<dbReference type="EMBL" id="LJHD01000136">
    <property type="protein sequence ID" value="ONI43725.1"/>
    <property type="molecule type" value="Genomic_DNA"/>
</dbReference>
<keyword evidence="2" id="KW-1185">Reference proteome</keyword>
<proteinExistence type="predicted"/>
<sequence>MLALTRKVNESIIINGNIEIKVISISDGRVKLGIEAPKEQSIYRKELYLQIEEANKASISNKTDIEDLLKKI</sequence>
<gene>
    <name evidence="1" type="ORF">AN640_06140</name>
</gene>
<organism evidence="1 2">
    <name type="scientific">Candidatus Epulonipiscium fishelsonii</name>
    <dbReference type="NCBI Taxonomy" id="77094"/>
    <lineage>
        <taxon>Bacteria</taxon>
        <taxon>Bacillati</taxon>
        <taxon>Bacillota</taxon>
        <taxon>Clostridia</taxon>
        <taxon>Lachnospirales</taxon>
        <taxon>Lachnospiraceae</taxon>
        <taxon>Candidatus Epulonipiscium</taxon>
    </lineage>
</organism>
<evidence type="ECO:0000313" key="2">
    <source>
        <dbReference type="Proteomes" id="UP000188637"/>
    </source>
</evidence>
<accession>A0ACC8XHU4</accession>